<reference evidence="1 2" key="1">
    <citation type="submission" date="2024-03" db="EMBL/GenBank/DDBJ databases">
        <authorList>
            <person name="Martinez-Hernandez J."/>
        </authorList>
    </citation>
    <scope>NUCLEOTIDE SEQUENCE [LARGE SCALE GENOMIC DNA]</scope>
</reference>
<gene>
    <name evidence="1" type="ORF">LLUT_LOCUS24059</name>
</gene>
<dbReference type="Proteomes" id="UP001497480">
    <property type="component" value="Unassembled WGS sequence"/>
</dbReference>
<evidence type="ECO:0000313" key="2">
    <source>
        <dbReference type="Proteomes" id="UP001497480"/>
    </source>
</evidence>
<proteinExistence type="predicted"/>
<keyword evidence="2" id="KW-1185">Reference proteome</keyword>
<dbReference type="AlphaFoldDB" id="A0AAV1XMV9"/>
<comment type="caution">
    <text evidence="1">The sequence shown here is derived from an EMBL/GenBank/DDBJ whole genome shotgun (WGS) entry which is preliminary data.</text>
</comment>
<name>A0AAV1XMV9_LUPLU</name>
<protein>
    <submittedName>
        <fullName evidence="1">Uncharacterized protein</fullName>
    </submittedName>
</protein>
<sequence length="76" mass="8188">MACVLSGFIDEGLSTKGRANHVLGTTDQDGGRLAYLRVIELPTKGSMGRALVGFVDEGQPAKGRETHTLREMMRLA</sequence>
<dbReference type="EMBL" id="CAXHTB010000016">
    <property type="protein sequence ID" value="CAL0322999.1"/>
    <property type="molecule type" value="Genomic_DNA"/>
</dbReference>
<evidence type="ECO:0000313" key="1">
    <source>
        <dbReference type="EMBL" id="CAL0322999.1"/>
    </source>
</evidence>
<organism evidence="1 2">
    <name type="scientific">Lupinus luteus</name>
    <name type="common">European yellow lupine</name>
    <dbReference type="NCBI Taxonomy" id="3873"/>
    <lineage>
        <taxon>Eukaryota</taxon>
        <taxon>Viridiplantae</taxon>
        <taxon>Streptophyta</taxon>
        <taxon>Embryophyta</taxon>
        <taxon>Tracheophyta</taxon>
        <taxon>Spermatophyta</taxon>
        <taxon>Magnoliopsida</taxon>
        <taxon>eudicotyledons</taxon>
        <taxon>Gunneridae</taxon>
        <taxon>Pentapetalae</taxon>
        <taxon>rosids</taxon>
        <taxon>fabids</taxon>
        <taxon>Fabales</taxon>
        <taxon>Fabaceae</taxon>
        <taxon>Papilionoideae</taxon>
        <taxon>50 kb inversion clade</taxon>
        <taxon>genistoids sensu lato</taxon>
        <taxon>core genistoids</taxon>
        <taxon>Genisteae</taxon>
        <taxon>Lupinus</taxon>
    </lineage>
</organism>
<accession>A0AAV1XMV9</accession>